<protein>
    <submittedName>
        <fullName evidence="1">Uncharacterized protein</fullName>
    </submittedName>
</protein>
<reference evidence="1" key="2">
    <citation type="journal article" date="2022" name="New Phytol.">
        <title>Evolutionary transition to the ectomycorrhizal habit in the genomes of a hyperdiverse lineage of mushroom-forming fungi.</title>
        <authorList>
            <person name="Looney B."/>
            <person name="Miyauchi S."/>
            <person name="Morin E."/>
            <person name="Drula E."/>
            <person name="Courty P.E."/>
            <person name="Kohler A."/>
            <person name="Kuo A."/>
            <person name="LaButti K."/>
            <person name="Pangilinan J."/>
            <person name="Lipzen A."/>
            <person name="Riley R."/>
            <person name="Andreopoulos W."/>
            <person name="He G."/>
            <person name="Johnson J."/>
            <person name="Nolan M."/>
            <person name="Tritt A."/>
            <person name="Barry K.W."/>
            <person name="Grigoriev I.V."/>
            <person name="Nagy L.G."/>
            <person name="Hibbett D."/>
            <person name="Henrissat B."/>
            <person name="Matheny P.B."/>
            <person name="Labbe J."/>
            <person name="Martin F.M."/>
        </authorList>
    </citation>
    <scope>NUCLEOTIDE SEQUENCE</scope>
    <source>
        <strain evidence="1">FP105234-sp</strain>
    </source>
</reference>
<dbReference type="Proteomes" id="UP000814033">
    <property type="component" value="Unassembled WGS sequence"/>
</dbReference>
<dbReference type="EMBL" id="MU275878">
    <property type="protein sequence ID" value="KAI0049021.1"/>
    <property type="molecule type" value="Genomic_DNA"/>
</dbReference>
<evidence type="ECO:0000313" key="2">
    <source>
        <dbReference type="Proteomes" id="UP000814033"/>
    </source>
</evidence>
<organism evidence="1 2">
    <name type="scientific">Auriscalpium vulgare</name>
    <dbReference type="NCBI Taxonomy" id="40419"/>
    <lineage>
        <taxon>Eukaryota</taxon>
        <taxon>Fungi</taxon>
        <taxon>Dikarya</taxon>
        <taxon>Basidiomycota</taxon>
        <taxon>Agaricomycotina</taxon>
        <taxon>Agaricomycetes</taxon>
        <taxon>Russulales</taxon>
        <taxon>Auriscalpiaceae</taxon>
        <taxon>Auriscalpium</taxon>
    </lineage>
</organism>
<reference evidence="1" key="1">
    <citation type="submission" date="2021-02" db="EMBL/GenBank/DDBJ databases">
        <authorList>
            <consortium name="DOE Joint Genome Institute"/>
            <person name="Ahrendt S."/>
            <person name="Looney B.P."/>
            <person name="Miyauchi S."/>
            <person name="Morin E."/>
            <person name="Drula E."/>
            <person name="Courty P.E."/>
            <person name="Chicoki N."/>
            <person name="Fauchery L."/>
            <person name="Kohler A."/>
            <person name="Kuo A."/>
            <person name="Labutti K."/>
            <person name="Pangilinan J."/>
            <person name="Lipzen A."/>
            <person name="Riley R."/>
            <person name="Andreopoulos W."/>
            <person name="He G."/>
            <person name="Johnson J."/>
            <person name="Barry K.W."/>
            <person name="Grigoriev I.V."/>
            <person name="Nagy L."/>
            <person name="Hibbett D."/>
            <person name="Henrissat B."/>
            <person name="Matheny P.B."/>
            <person name="Labbe J."/>
            <person name="Martin F."/>
        </authorList>
    </citation>
    <scope>NUCLEOTIDE SEQUENCE</scope>
    <source>
        <strain evidence="1">FP105234-sp</strain>
    </source>
</reference>
<proteinExistence type="predicted"/>
<evidence type="ECO:0000313" key="1">
    <source>
        <dbReference type="EMBL" id="KAI0049021.1"/>
    </source>
</evidence>
<keyword evidence="2" id="KW-1185">Reference proteome</keyword>
<gene>
    <name evidence="1" type="ORF">FA95DRAFT_1604701</name>
</gene>
<name>A0ACB8RZI4_9AGAM</name>
<comment type="caution">
    <text evidence="1">The sequence shown here is derived from an EMBL/GenBank/DDBJ whole genome shotgun (WGS) entry which is preliminary data.</text>
</comment>
<sequence>MSRLSSGPVADSHWFASDFILAASLVIIQPSSAKVVIVNDTHDQTWFLPRGRKDVGESLEQCALREGFEESGYQAEFLPIYTQSIAPVGPAAPPGARHMPNTEAIFVTTTYAKPRQTERGLRTGQEYMAFYYVGQIPPDAVRQTGTGMPDEQSYVGTLVDIEEALRRLSDPTDAWVTHTAFWLWQHTLEEQEKMRKEEKRKRELEEQIRTQALVGPSSKPNRHSFFRFS</sequence>
<accession>A0ACB8RZI4</accession>